<keyword evidence="1" id="KW-0863">Zinc-finger</keyword>
<proteinExistence type="predicted"/>
<reference evidence="3 4" key="1">
    <citation type="submission" date="2020-12" db="EMBL/GenBank/DDBJ databases">
        <title>Concerted genomic and epigenomic changes stabilize Arabidopsis allopolyploids.</title>
        <authorList>
            <person name="Chen Z."/>
        </authorList>
    </citation>
    <scope>NUCLEOTIDE SEQUENCE [LARGE SCALE GENOMIC DNA]</scope>
    <source>
        <strain evidence="3">Allo738</strain>
        <tissue evidence="3">Leaf</tissue>
    </source>
</reference>
<evidence type="ECO:0000259" key="2">
    <source>
        <dbReference type="PROSITE" id="PS50157"/>
    </source>
</evidence>
<name>A0A8T1XH11_9BRAS</name>
<organism evidence="3 4">
    <name type="scientific">Arabidopsis thaliana x Arabidopsis arenosa</name>
    <dbReference type="NCBI Taxonomy" id="1240361"/>
    <lineage>
        <taxon>Eukaryota</taxon>
        <taxon>Viridiplantae</taxon>
        <taxon>Streptophyta</taxon>
        <taxon>Embryophyta</taxon>
        <taxon>Tracheophyta</taxon>
        <taxon>Spermatophyta</taxon>
        <taxon>Magnoliopsida</taxon>
        <taxon>eudicotyledons</taxon>
        <taxon>Gunneridae</taxon>
        <taxon>Pentapetalae</taxon>
        <taxon>rosids</taxon>
        <taxon>malvids</taxon>
        <taxon>Brassicales</taxon>
        <taxon>Brassicaceae</taxon>
        <taxon>Camelineae</taxon>
        <taxon>Arabidopsis</taxon>
    </lineage>
</organism>
<dbReference type="AlphaFoldDB" id="A0A8T1XH11"/>
<dbReference type="PROSITE" id="PS00028">
    <property type="entry name" value="ZINC_FINGER_C2H2_1"/>
    <property type="match status" value="1"/>
</dbReference>
<protein>
    <submittedName>
        <fullName evidence="3">Zinc finger C2H2-type</fullName>
    </submittedName>
</protein>
<comment type="caution">
    <text evidence="3">The sequence shown here is derived from an EMBL/GenBank/DDBJ whole genome shotgun (WGS) entry which is preliminary data.</text>
</comment>
<evidence type="ECO:0000313" key="4">
    <source>
        <dbReference type="Proteomes" id="UP000694240"/>
    </source>
</evidence>
<dbReference type="Proteomes" id="UP000694240">
    <property type="component" value="Chromosome 13"/>
</dbReference>
<feature type="domain" description="C2H2-type" evidence="2">
    <location>
        <begin position="240"/>
        <end position="267"/>
    </location>
</feature>
<keyword evidence="4" id="KW-1185">Reference proteome</keyword>
<gene>
    <name evidence="3" type="ORF">ISN45_Aa08g007020</name>
</gene>
<keyword evidence="1" id="KW-0862">Zinc</keyword>
<sequence>MSYIPNRFNIYGGDTTNLRESLPIEMNHNSKMVRSMFVTSDRMNHRDSFSSPTSFSSYQNSHVSSSYVGFNNSHMTNRNFDSVSRANYFPTKDEYQFTQVSFTQTIINRYTTIVPSNLFNSVHYDIERVKRAMDSTNTWNPISHLPKFFDNQSEILKPTPLNIVFPHQDFVDRQHLDMVSLSSKHNRVSQAGRSLKKIPKPTNIFEKFTSYIVSQKDEKNDDDHYDGRTHSLPYKKFGPYTCPKCNGEFDTSQKFAAHMLSHYNSETNEERDQRLRARNKKRYRKFMESLKRSKQKI</sequence>
<dbReference type="EMBL" id="JAEFBK010000013">
    <property type="protein sequence ID" value="KAG7533065.1"/>
    <property type="molecule type" value="Genomic_DNA"/>
</dbReference>
<evidence type="ECO:0000256" key="1">
    <source>
        <dbReference type="PROSITE-ProRule" id="PRU00042"/>
    </source>
</evidence>
<dbReference type="GO" id="GO:0008270">
    <property type="term" value="F:zinc ion binding"/>
    <property type="evidence" value="ECO:0007669"/>
    <property type="project" value="UniProtKB-KW"/>
</dbReference>
<evidence type="ECO:0000313" key="3">
    <source>
        <dbReference type="EMBL" id="KAG7533065.1"/>
    </source>
</evidence>
<dbReference type="InterPro" id="IPR013087">
    <property type="entry name" value="Znf_C2H2_type"/>
</dbReference>
<keyword evidence="1" id="KW-0479">Metal-binding</keyword>
<accession>A0A8T1XH11</accession>
<dbReference type="PROSITE" id="PS50157">
    <property type="entry name" value="ZINC_FINGER_C2H2_2"/>
    <property type="match status" value="1"/>
</dbReference>